<keyword evidence="2" id="KW-1185">Reference proteome</keyword>
<accession>A0A6L6HMZ6</accession>
<comment type="caution">
    <text evidence="1">The sequence shown here is derived from an EMBL/GenBank/DDBJ whole genome shotgun (WGS) entry which is preliminary data.</text>
</comment>
<dbReference type="AlphaFoldDB" id="A0A6L6HMZ6"/>
<dbReference type="RefSeq" id="WP_154763941.1">
    <property type="nucleotide sequence ID" value="NZ_WMBT01000003.1"/>
</dbReference>
<dbReference type="EMBL" id="WMBT01000003">
    <property type="protein sequence ID" value="MTD99848.1"/>
    <property type="molecule type" value="Genomic_DNA"/>
</dbReference>
<evidence type="ECO:0000313" key="2">
    <source>
        <dbReference type="Proteomes" id="UP000481417"/>
    </source>
</evidence>
<evidence type="ECO:0000313" key="1">
    <source>
        <dbReference type="EMBL" id="MTD99848.1"/>
    </source>
</evidence>
<proteinExistence type="predicted"/>
<gene>
    <name evidence="1" type="ORF">GIY56_06085</name>
</gene>
<organism evidence="1 2">
    <name type="scientific">Paracoccus lichenicola</name>
    <dbReference type="NCBI Taxonomy" id="2665644"/>
    <lineage>
        <taxon>Bacteria</taxon>
        <taxon>Pseudomonadati</taxon>
        <taxon>Pseudomonadota</taxon>
        <taxon>Alphaproteobacteria</taxon>
        <taxon>Rhodobacterales</taxon>
        <taxon>Paracoccaceae</taxon>
        <taxon>Paracoccus</taxon>
    </lineage>
</organism>
<sequence length="83" mass="9775">MNNTKRIKELRRARERMKRQLETCPEEFKVVNACMLIILQEHMVEVLGTIEEHVELANLRKAMKPEWLEVLPQVRAMAPPIPV</sequence>
<dbReference type="Proteomes" id="UP000481417">
    <property type="component" value="Unassembled WGS sequence"/>
</dbReference>
<reference evidence="1 2" key="1">
    <citation type="submission" date="2019-11" db="EMBL/GenBank/DDBJ databases">
        <authorList>
            <person name="Lang L."/>
        </authorList>
    </citation>
    <scope>NUCLEOTIDE SEQUENCE [LARGE SCALE GENOMIC DNA]</scope>
    <source>
        <strain evidence="1 2">YIM 132242</strain>
    </source>
</reference>
<protein>
    <submittedName>
        <fullName evidence="1">Uncharacterized protein</fullName>
    </submittedName>
</protein>
<name>A0A6L6HMZ6_9RHOB</name>